<protein>
    <submittedName>
        <fullName evidence="2">Uncharacterized protein</fullName>
    </submittedName>
</protein>
<keyword evidence="3" id="KW-1185">Reference proteome</keyword>
<gene>
    <name evidence="2" type="ORF">DSM104443_00261</name>
</gene>
<proteinExistence type="predicted"/>
<evidence type="ECO:0000313" key="2">
    <source>
        <dbReference type="EMBL" id="QJR09224.1"/>
    </source>
</evidence>
<dbReference type="EMBL" id="CP053069">
    <property type="protein sequence ID" value="QJR09224.1"/>
    <property type="molecule type" value="Genomic_DNA"/>
</dbReference>
<feature type="region of interest" description="Disordered" evidence="1">
    <location>
        <begin position="180"/>
        <end position="204"/>
    </location>
</feature>
<evidence type="ECO:0000313" key="3">
    <source>
        <dbReference type="Proteomes" id="UP000501534"/>
    </source>
</evidence>
<sequence>MTMEMTTATTAVVTAAIPANASRWPASTYAAAWKSTTVVIVAPSTALPKPATKRCQRVAEMIAIARNTRIATASLQCNLTFALSGRTRCRFAPQRGATLVFGPLQRGVRTLAHELMAHGCILPKLWKTVLRGSSVQWGWLRLVAHPVLVAIAGGAPRLMRDRQPRVHGARLCLRSNDRVERPHGDRVPARDAGHAGSRSAPTRS</sequence>
<feature type="compositionally biased region" description="Basic and acidic residues" evidence="1">
    <location>
        <begin position="180"/>
        <end position="193"/>
    </location>
</feature>
<reference evidence="2 3" key="1">
    <citation type="submission" date="2020-04" db="EMBL/GenBank/DDBJ databases">
        <title>Usitatibacter rugosus gen. nov., sp. nov. and Usitatibacter palustris sp. nov., novel members of Usitatibacteraceae fam. nov. within the order Nitrosomonadales isolated from soil.</title>
        <authorList>
            <person name="Huber K.J."/>
            <person name="Neumann-Schaal M."/>
            <person name="Geppert A."/>
            <person name="Luckner M."/>
            <person name="Wanner G."/>
            <person name="Overmann J."/>
        </authorList>
    </citation>
    <scope>NUCLEOTIDE SEQUENCE [LARGE SCALE GENOMIC DNA]</scope>
    <source>
        <strain evidence="2 3">0125_3</strain>
    </source>
</reference>
<organism evidence="2 3">
    <name type="scientific">Usitatibacter rugosus</name>
    <dbReference type="NCBI Taxonomy" id="2732067"/>
    <lineage>
        <taxon>Bacteria</taxon>
        <taxon>Pseudomonadati</taxon>
        <taxon>Pseudomonadota</taxon>
        <taxon>Betaproteobacteria</taxon>
        <taxon>Nitrosomonadales</taxon>
        <taxon>Usitatibacteraceae</taxon>
        <taxon>Usitatibacter</taxon>
    </lineage>
</organism>
<dbReference type="Proteomes" id="UP000501534">
    <property type="component" value="Chromosome"/>
</dbReference>
<accession>A0A6M4GRX2</accession>
<dbReference type="KEGG" id="uru:DSM104443_00261"/>
<dbReference type="AlphaFoldDB" id="A0A6M4GRX2"/>
<evidence type="ECO:0000256" key="1">
    <source>
        <dbReference type="SAM" id="MobiDB-lite"/>
    </source>
</evidence>
<name>A0A6M4GRX2_9PROT</name>